<reference evidence="1" key="1">
    <citation type="submission" date="2023-10" db="EMBL/GenBank/DDBJ databases">
        <title>Amphibacter perezi, gen. nov., sp. nov. a novel taxa of the family Comamonadaceae, class Betaproteobacteria isolated from the skin microbiota of Pelophylax perezi from different populations.</title>
        <authorList>
            <person name="Costa S."/>
            <person name="Proenca D.N."/>
            <person name="Lopes I."/>
            <person name="Morais P.V."/>
        </authorList>
    </citation>
    <scope>NUCLEOTIDE SEQUENCE</scope>
    <source>
        <strain evidence="1">SL12-8</strain>
    </source>
</reference>
<evidence type="ECO:0000313" key="2">
    <source>
        <dbReference type="Proteomes" id="UP001364695"/>
    </source>
</evidence>
<dbReference type="Proteomes" id="UP001364695">
    <property type="component" value="Unassembled WGS sequence"/>
</dbReference>
<keyword evidence="2" id="KW-1185">Reference proteome</keyword>
<accession>A0ACC6NY83</accession>
<protein>
    <submittedName>
        <fullName evidence="1">Lipoyl(Octanoyl) transferase LipB</fullName>
        <ecNumber evidence="1">2.3.1.181</ecNumber>
    </submittedName>
</protein>
<dbReference type="EMBL" id="JAWDIE010000001">
    <property type="protein sequence ID" value="MEJ7136827.1"/>
    <property type="molecule type" value="Genomic_DNA"/>
</dbReference>
<name>A0ACC6NY83_9BURK</name>
<dbReference type="EC" id="2.3.1.181" evidence="1"/>
<gene>
    <name evidence="1" type="primary">lipB</name>
    <name evidence="1" type="ORF">RV045_00085</name>
</gene>
<sequence length="237" mass="24949">MDAAPVSPPVAPCAVVRHLGEADYAATFAAMVEFTAQRGADTPDEIWVCSHPPVYTQGVAGLPEHLLRDTGIPVVRSNRGGQITYHGPGQIVIYPLLHLGRLGLFVRTYVKRLEEALILTLADFGLAGERAAGAPGVYVRSGPPQDSFSAEAGAAPLAGLQKIAALGVKVSRQCSYHGLALNVAMDLSPFDAINPCGYAGLVTTDMARQGVHADPALVAQRLVEHLIAQLMPPKTPC</sequence>
<comment type="caution">
    <text evidence="1">The sequence shown here is derived from an EMBL/GenBank/DDBJ whole genome shotgun (WGS) entry which is preliminary data.</text>
</comment>
<proteinExistence type="predicted"/>
<keyword evidence="1" id="KW-0808">Transferase</keyword>
<organism evidence="1 2">
    <name type="scientific">Amphibiibacter pelophylacis</name>
    <dbReference type="NCBI Taxonomy" id="1799477"/>
    <lineage>
        <taxon>Bacteria</taxon>
        <taxon>Pseudomonadati</taxon>
        <taxon>Pseudomonadota</taxon>
        <taxon>Betaproteobacteria</taxon>
        <taxon>Burkholderiales</taxon>
        <taxon>Sphaerotilaceae</taxon>
        <taxon>Amphibiibacter</taxon>
    </lineage>
</organism>
<keyword evidence="1" id="KW-0012">Acyltransferase</keyword>
<evidence type="ECO:0000313" key="1">
    <source>
        <dbReference type="EMBL" id="MEJ7136827.1"/>
    </source>
</evidence>